<dbReference type="InterPro" id="IPR055398">
    <property type="entry name" value="Rossmann-like_BshC"/>
</dbReference>
<dbReference type="NCBIfam" id="TIGR03998">
    <property type="entry name" value="thiol_BshC"/>
    <property type="match status" value="1"/>
</dbReference>
<feature type="domain" description="Bacillithiol biosynthesis BshC N-terminal Rossmann-like" evidence="3">
    <location>
        <begin position="1"/>
        <end position="383"/>
    </location>
</feature>
<dbReference type="PIRSF" id="PIRSF012535">
    <property type="entry name" value="UCP012535"/>
    <property type="match status" value="1"/>
</dbReference>
<feature type="domain" description="Bacillithiol biosynthesis BshC C-terminal coiled-coil" evidence="4">
    <location>
        <begin position="386"/>
        <end position="544"/>
    </location>
</feature>
<protein>
    <recommendedName>
        <fullName evidence="2">Putative cysteine ligase BshC</fullName>
        <ecNumber evidence="2">6.-.-.-</ecNumber>
    </recommendedName>
</protein>
<dbReference type="Pfam" id="PF24850">
    <property type="entry name" value="CC_BshC"/>
    <property type="match status" value="1"/>
</dbReference>
<name>A0ABS2WG26_9BACL</name>
<dbReference type="Proteomes" id="UP001177120">
    <property type="component" value="Unassembled WGS sequence"/>
</dbReference>
<dbReference type="EC" id="6.-.-.-" evidence="2"/>
<gene>
    <name evidence="2 5" type="primary">bshC</name>
    <name evidence="5" type="ORF">JQC72_02415</name>
</gene>
<sequence>MRTQGIQFKPDHPMVADYMKCSPSVRPFYGYDPFAESSFRLRAERILSRSRPVSRQALVDVLRSYHGDEEIHPAVERNWKRLTDPDSLVVIGGQQAGLLTGPLYTIYKAVTLIQLARQEEERLGRPVIPVFWIAGEDHDVNEVDHITLPSLDEHHPYRRHRLHVSVEGRPSVGRIEIEGAALREWLDQLSRLLPDTEYKREVLSRLHRLDGNRVQWSRYFARLMHELFGRWGLLLVDSADPGLRRLEKPFFEELIRDREGLAVTAWRQKEAVEAAGYPSQVDVNGNQAHLFLHVNGNREALYLDNGQFVTKDGAHRWTAEALLDIACTNPEQLSNNVITRPLMQEFLFPTLAVVVGPSEIAYWGLLKPLFERYGMEMPPLVPRRHFTLVDRASAKYLSRFSLTWEDVVDHLEEKKRAWLLAQQTVDVEALFTEVQTAIDRIYEPLIAEIGSLGKDLVSLGEKNRKKVHEQIQYLKKKTIRAMERRHAVDLRQWDHLGRMLLPGGKWQERVYNIVYFWNQYGLEWLEWLVEQPLPAADRHWLVYL</sequence>
<dbReference type="InterPro" id="IPR055399">
    <property type="entry name" value="CC_BshC"/>
</dbReference>
<evidence type="ECO:0000313" key="5">
    <source>
        <dbReference type="EMBL" id="MBN2908375.1"/>
    </source>
</evidence>
<keyword evidence="6" id="KW-1185">Reference proteome</keyword>
<keyword evidence="1 2" id="KW-0436">Ligase</keyword>
<proteinExistence type="inferred from homology"/>
<evidence type="ECO:0000256" key="2">
    <source>
        <dbReference type="HAMAP-Rule" id="MF_01867"/>
    </source>
</evidence>
<dbReference type="InterPro" id="IPR011199">
    <property type="entry name" value="Bacillithiol_biosynth_BshC"/>
</dbReference>
<evidence type="ECO:0000259" key="3">
    <source>
        <dbReference type="Pfam" id="PF10079"/>
    </source>
</evidence>
<organism evidence="5 6">
    <name type="scientific">Polycladomyces zharkentensis</name>
    <dbReference type="NCBI Taxonomy" id="2807616"/>
    <lineage>
        <taxon>Bacteria</taxon>
        <taxon>Bacillati</taxon>
        <taxon>Bacillota</taxon>
        <taxon>Bacilli</taxon>
        <taxon>Bacillales</taxon>
        <taxon>Thermoactinomycetaceae</taxon>
        <taxon>Polycladomyces</taxon>
    </lineage>
</organism>
<evidence type="ECO:0000259" key="4">
    <source>
        <dbReference type="Pfam" id="PF24850"/>
    </source>
</evidence>
<dbReference type="HAMAP" id="MF_01867">
    <property type="entry name" value="BshC"/>
    <property type="match status" value="1"/>
</dbReference>
<comment type="caution">
    <text evidence="5">The sequence shown here is derived from an EMBL/GenBank/DDBJ whole genome shotgun (WGS) entry which is preliminary data.</text>
</comment>
<dbReference type="Pfam" id="PF10079">
    <property type="entry name" value="Rossmann-like_BshC"/>
    <property type="match status" value="1"/>
</dbReference>
<evidence type="ECO:0000313" key="6">
    <source>
        <dbReference type="Proteomes" id="UP001177120"/>
    </source>
</evidence>
<evidence type="ECO:0000256" key="1">
    <source>
        <dbReference type="ARBA" id="ARBA00022598"/>
    </source>
</evidence>
<comment type="function">
    <text evidence="2">Involved in bacillithiol (BSH) biosynthesis. May catalyze the last step of the pathway, the addition of cysteine to glucosamine malate (GlcN-Mal) to generate BSH.</text>
</comment>
<reference evidence="5" key="1">
    <citation type="journal article" date="2024" name="Int. J. Syst. Evol. Microbiol.">
        <title>Polycladomyces zharkentensis sp. nov., a novel thermophilic cellulose- and starch-degrading member of the Bacillota from a geothermal aquifer in Kazakhstan.</title>
        <authorList>
            <person name="Mashzhan A."/>
            <person name="Kistaubayeva A."/>
            <person name="Javier-Lopez R."/>
            <person name="Bissenova U."/>
            <person name="Bissenbay A."/>
            <person name="Birkeland N.K."/>
        </authorList>
    </citation>
    <scope>NUCLEOTIDE SEQUENCE</scope>
    <source>
        <strain evidence="5">ZKZ2T</strain>
    </source>
</reference>
<comment type="similarity">
    <text evidence="2">Belongs to the BshC family.</text>
</comment>
<dbReference type="EMBL" id="JAFHAP010000004">
    <property type="protein sequence ID" value="MBN2908375.1"/>
    <property type="molecule type" value="Genomic_DNA"/>
</dbReference>
<accession>A0ABS2WG26</accession>
<dbReference type="RefSeq" id="WP_205492524.1">
    <property type="nucleotide sequence ID" value="NZ_JAFHAP010000004.1"/>
</dbReference>